<keyword evidence="5" id="KW-0328">Glycosyltransferase</keyword>
<dbReference type="GO" id="GO:0046872">
    <property type="term" value="F:metal ion binding"/>
    <property type="evidence" value="ECO:0007669"/>
    <property type="project" value="UniProtKB-KW"/>
</dbReference>
<keyword evidence="7 8" id="KW-0479">Metal-binding</keyword>
<dbReference type="SMR" id="G9MBW2"/>
<dbReference type="InterPro" id="IPR013783">
    <property type="entry name" value="Ig-like_fold"/>
</dbReference>
<dbReference type="SUPFAM" id="SSF49785">
    <property type="entry name" value="Galactose-binding domain-like"/>
    <property type="match status" value="2"/>
</dbReference>
<feature type="binding site" evidence="7 8">
    <location>
        <position position="542"/>
    </location>
    <ligand>
        <name>Ca(2+)</name>
        <dbReference type="ChEBI" id="CHEBI:29108"/>
        <label>1</label>
    </ligand>
</feature>
<feature type="binding site" evidence="7 8">
    <location>
        <position position="444"/>
    </location>
    <ligand>
        <name>Ca(2+)</name>
        <dbReference type="ChEBI" id="CHEBI:29108"/>
        <label>1</label>
    </ligand>
</feature>
<keyword evidence="7 8" id="KW-0002">3D-structure</keyword>
<dbReference type="GO" id="GO:0016757">
    <property type="term" value="F:glycosyltransferase activity"/>
    <property type="evidence" value="ECO:0007669"/>
    <property type="project" value="UniProtKB-KW"/>
</dbReference>
<feature type="domain" description="CBM6" evidence="4">
    <location>
        <begin position="422"/>
        <end position="547"/>
    </location>
</feature>
<evidence type="ECO:0000313" key="6">
    <source>
        <dbReference type="EMBL" id="BAV17025.1"/>
    </source>
</evidence>
<dbReference type="BRENDA" id="2.4.1.248">
    <property type="organism ID" value="6850"/>
</dbReference>
<feature type="binding site" evidence="7 8">
    <location>
        <position position="427"/>
    </location>
    <ligand>
        <name>Ca(2+)</name>
        <dbReference type="ChEBI" id="CHEBI:29108"/>
        <label>1</label>
    </ligand>
</feature>
<dbReference type="Gene3D" id="2.60.120.260">
    <property type="entry name" value="Galactose-binding domain-like"/>
    <property type="match status" value="2"/>
</dbReference>
<dbReference type="InterPro" id="IPR025092">
    <property type="entry name" value="Glyco_hydro_66"/>
</dbReference>
<dbReference type="PDB" id="5X7H">
    <property type="method" value="X-ray"/>
    <property type="resolution" value="2.60 A"/>
    <property type="chains" value="A=41-739"/>
</dbReference>
<evidence type="ECO:0000256" key="2">
    <source>
        <dbReference type="ARBA" id="ARBA00022729"/>
    </source>
</evidence>
<keyword evidence="7 8" id="KW-0106">Calcium</keyword>
<organism evidence="5">
    <name type="scientific">Paenibacillus sp. 598K</name>
    <dbReference type="NCBI Taxonomy" id="1117987"/>
    <lineage>
        <taxon>Bacteria</taxon>
        <taxon>Bacillati</taxon>
        <taxon>Bacillota</taxon>
        <taxon>Bacilli</taxon>
        <taxon>Bacillales</taxon>
        <taxon>Paenibacillaceae</taxon>
        <taxon>Paenibacillus</taxon>
    </lineage>
</organism>
<dbReference type="PROSITE" id="PS51175">
    <property type="entry name" value="CBM6"/>
    <property type="match status" value="2"/>
</dbReference>
<dbReference type="InterPro" id="IPR008979">
    <property type="entry name" value="Galactose-bd-like_sf"/>
</dbReference>
<gene>
    <name evidence="5" type="primary">cit</name>
</gene>
<dbReference type="Pfam" id="PF13199">
    <property type="entry name" value="Glyco_hydro_66"/>
    <property type="match status" value="1"/>
</dbReference>
<evidence type="ECO:0000259" key="4">
    <source>
        <dbReference type="PROSITE" id="PS51175"/>
    </source>
</evidence>
<comment type="similarity">
    <text evidence="1">Belongs to the glycosyl hydrolase 66 family.</text>
</comment>
<keyword evidence="2 3" id="KW-0732">Signal</keyword>
<evidence type="ECO:0000313" key="5">
    <source>
        <dbReference type="EMBL" id="BAL21555.1"/>
    </source>
</evidence>
<accession>G9MBW2</accession>
<dbReference type="Pfam" id="PF16990">
    <property type="entry name" value="CBM_35"/>
    <property type="match status" value="1"/>
</dbReference>
<sequence length="972" mass="108184">MRKQVTVMAIRNKGWLLLVLALLLALPPWQPAALEQTAHAASGDVERVYTDKSRYDPGDPVTITAQVRNTDSIAWTGTVQLRIAHLEDQVHTASQTVTIGGGQTEDVQFTWTSPATDFKGYLADIDAGALGSGTTAIDVSSDFARYPRYGYVSEFHPDETAAESAAKIDELAQDYKINAWQFYDWMWRHETMIKRTGSAIDSTWIDLFNREISWQTIQNQIDAVHDQNGAAMAYAMIYAAREDYESYGVDSEWGIYQDPNHLQQLDVDFGNNSTYMYLFNPANTDWQSFIHAQYLDAINTAGFDGIHVDQMGQRNNVYDYWGNPLNFPATFTPFINEAKSTLTANNSDKDRITYNIVDGTVDGWAANEVSGGADVDFLYSEIWHLSDSYIQLKDYIDSLKANSGNKAVVLAAYMNYRENIGDRYEAESAALTNTATNNNHSGYTGSGFVDQFADPGDAVTFSITVPEEGYYSLVFRFANNSGFTATRNLYVDSAFEIELPFQNQPSWSAWSHETWHQVYLTPGTHTIKLAYDAGNVGAINLDSLTLGTFDPHSIRLANAMMAASGATHIELGEDSQMLAHEYYPNRSKSMRSELKEALKQHYNFITAYENLLFDPDVVDNDSGSQFVNLDMVSASGDASPNTVWHQVKRTPEYNIVHFINLANNDNQWRNSANPPTLHTNIATKVYVSPDETISGVYLASPDHDDNRTQSLAYTTGTDIHGDYVAFTLPSLEYWSMVYMKRAFDGPTDDIYEAELAIKSATAANNNHSGYTGSGFVDQFSSLNDGVSFIVPSDGEDYALRFRYSNGGTAASKRVFVDGHYAGTVHFPSTGGWDQWRYAELSVSLPPGYRSIVLWHGDASYGAINLDHMQLAKTYIWQFDRQIASVPEGYRITFRAGLPGWVHWGANGWTGVTDTALAPNGSSTGDLDYEISVGPFATGDTVDFTFLWDDNNNGILEPSVDRWEGTDFEIGID</sequence>
<feature type="binding site" evidence="7 8">
    <location>
        <position position="667"/>
    </location>
    <ligand>
        <name>Ca(2+)</name>
        <dbReference type="ChEBI" id="CHEBI:29108"/>
        <label>2</label>
    </ligand>
</feature>
<dbReference type="PDBsum" id="5X7H"/>
<dbReference type="CDD" id="cd14745">
    <property type="entry name" value="GH66"/>
    <property type="match status" value="1"/>
</dbReference>
<proteinExistence type="evidence at protein level"/>
<reference evidence="6" key="2">
    <citation type="journal article" date="2017" name="Appl. Microbiol. Biotechnol.">
        <title>Paenibacillus sp. 598K 6-?-glucosyltransferase is essential for cycloisomaltooligosaccharide synthesis from ?-(1 ? 4)-glucan.</title>
        <authorList>
            <person name="Ichinose H."/>
            <person name="Suzuki R."/>
            <person name="Miyazaki T."/>
            <person name="Kimura K."/>
            <person name="Momma M."/>
            <person name="Suzuki N."/>
            <person name="Fujimoto Z."/>
            <person name="Kimura A."/>
            <person name="Funane K."/>
        </authorList>
    </citation>
    <scope>NUCLEOTIDE SEQUENCE</scope>
    <source>
        <strain evidence="6">598K</strain>
    </source>
</reference>
<evidence type="ECO:0000256" key="3">
    <source>
        <dbReference type="SAM" id="SignalP"/>
    </source>
</evidence>
<feature type="binding site" evidence="7 8">
    <location>
        <position position="447"/>
    </location>
    <ligand>
        <name>Ca(2+)</name>
        <dbReference type="ChEBI" id="CHEBI:29108"/>
        <label>1</label>
    </ligand>
</feature>
<feature type="binding site" evidence="7 8">
    <location>
        <position position="665"/>
    </location>
    <ligand>
        <name>Ca(2+)</name>
        <dbReference type="ChEBI" id="CHEBI:29108"/>
        <label>2</label>
    </ligand>
</feature>
<dbReference type="CDD" id="cd04083">
    <property type="entry name" value="CBM35_Lmo2446-like"/>
    <property type="match status" value="2"/>
</dbReference>
<protein>
    <submittedName>
        <fullName evidence="5">Cycloisomaltooligosaccharide glucanotransferase</fullName>
        <ecNumber evidence="5">2.4.1.248</ecNumber>
    </submittedName>
</protein>
<dbReference type="InterPro" id="IPR013780">
    <property type="entry name" value="Glyco_hydro_b"/>
</dbReference>
<evidence type="ECO:0000256" key="1">
    <source>
        <dbReference type="ARBA" id="ARBA00010837"/>
    </source>
</evidence>
<dbReference type="Pfam" id="PF03422">
    <property type="entry name" value="CBM_6"/>
    <property type="match status" value="1"/>
</dbReference>
<dbReference type="Gene3D" id="3.20.20.80">
    <property type="entry name" value="Glycosidases"/>
    <property type="match status" value="1"/>
</dbReference>
<feature type="domain" description="CBM6" evidence="4">
    <location>
        <begin position="749"/>
        <end position="871"/>
    </location>
</feature>
<dbReference type="EMBL" id="LC160266">
    <property type="protein sequence ID" value="BAV17025.1"/>
    <property type="molecule type" value="Genomic_DNA"/>
</dbReference>
<dbReference type="InterPro" id="IPR005084">
    <property type="entry name" value="CBM6"/>
</dbReference>
<reference evidence="7 8" key="3">
    <citation type="journal article" date="2017" name="Biosci. Rep.">
        <title>Isomaltooligosaccharide-binding structure of &lt;i&gt;Paenibacillus&lt;/i&gt; sp. 598K cycloisomaltooligosaccharide glucanotransferase.</title>
        <authorList>
            <person name="Fujimoto Z."/>
            <person name="Kishine N."/>
            <person name="Suzuki N."/>
            <person name="Suzuki R."/>
            <person name="Mizushima D."/>
            <person name="Momma M."/>
            <person name="Kimura K."/>
            <person name="Funane K."/>
        </authorList>
    </citation>
    <scope>X-RAY CRYSTALLOGRAPHY (2.20 ANGSTROMS) OF 41-739 IN COMPLEX WITH CA(2+)</scope>
</reference>
<dbReference type="Gene3D" id="2.60.40.10">
    <property type="entry name" value="Immunoglobulins"/>
    <property type="match status" value="1"/>
</dbReference>
<dbReference type="Gene3D" id="2.60.40.1180">
    <property type="entry name" value="Golgi alpha-mannosidase II"/>
    <property type="match status" value="1"/>
</dbReference>
<dbReference type="OrthoDB" id="9778932at2"/>
<reference evidence="5" key="1">
    <citation type="journal article" date="2013" name="Biochim. Biophys. Acta">
        <title>Biochemical characterization of a novel cycloisomaltooligosaccharide glucanotransferase from Paenibacillus sp. 598K.</title>
        <authorList>
            <person name="Suzuki R."/>
            <person name="Terasawa K."/>
            <person name="Kimura K."/>
            <person name="Fujimoto Z."/>
            <person name="Momma M."/>
            <person name="Kobayashi M."/>
            <person name="Kimura A."/>
            <person name="Funane K."/>
        </authorList>
    </citation>
    <scope>NUCLEOTIDE SEQUENCE</scope>
    <source>
        <strain evidence="5">598K</strain>
    </source>
</reference>
<keyword evidence="5" id="KW-0808">Transferase</keyword>
<evidence type="ECO:0007829" key="8">
    <source>
        <dbReference type="PDB" id="5X7H"/>
    </source>
</evidence>
<name>G9MBW2_9BACL</name>
<dbReference type="EC" id="2.4.1.248" evidence="5"/>
<dbReference type="EMBL" id="AB685169">
    <property type="protein sequence ID" value="BAL21555.1"/>
    <property type="molecule type" value="Genomic_DNA"/>
</dbReference>
<feature type="signal peptide" evidence="3">
    <location>
        <begin position="1"/>
        <end position="32"/>
    </location>
</feature>
<feature type="binding site" evidence="7 8">
    <location>
        <position position="425"/>
    </location>
    <ligand>
        <name>Ca(2+)</name>
        <dbReference type="ChEBI" id="CHEBI:29108"/>
        <label>1</label>
    </ligand>
</feature>
<dbReference type="AlphaFoldDB" id="G9MBW2"/>
<feature type="chain" id="PRO_5044733059" evidence="3">
    <location>
        <begin position="33"/>
        <end position="972"/>
    </location>
</feature>
<dbReference type="PDBsum" id="5X7G"/>
<dbReference type="GO" id="GO:0030246">
    <property type="term" value="F:carbohydrate binding"/>
    <property type="evidence" value="ECO:0007669"/>
    <property type="project" value="InterPro"/>
</dbReference>
<evidence type="ECO:0007829" key="7">
    <source>
        <dbReference type="PDB" id="5X7G"/>
    </source>
</evidence>
<dbReference type="PDB" id="5X7G">
    <property type="method" value="X-ray"/>
    <property type="resolution" value="2.20 A"/>
    <property type="chains" value="A=41-739"/>
</dbReference>